<sequence>MRVNQNRNNHPTINRIDAGTHLEGHLKTNSPLVISGSFHGTISSESSVETTKGSIVLGEIKAERLIINGQWQGKAQIQGETLLESHALADGELITNKLSIRQGAQFNGLCQMQDPTATHIKQISLKQQLA</sequence>
<evidence type="ECO:0000256" key="1">
    <source>
        <dbReference type="ARBA" id="ARBA00044755"/>
    </source>
</evidence>
<name>A0ABQ3I6X3_9BACT</name>
<keyword evidence="3" id="KW-1185">Reference proteome</keyword>
<evidence type="ECO:0000313" key="2">
    <source>
        <dbReference type="EMBL" id="GHE62820.1"/>
    </source>
</evidence>
<dbReference type="EMBL" id="BNAG01000002">
    <property type="protein sequence ID" value="GHE62820.1"/>
    <property type="molecule type" value="Genomic_DNA"/>
</dbReference>
<accession>A0ABQ3I6X3</accession>
<dbReference type="PANTHER" id="PTHR35024">
    <property type="entry name" value="HYPOTHETICAL CYTOSOLIC PROTEIN"/>
    <property type="match status" value="1"/>
</dbReference>
<comment type="caution">
    <text evidence="2">The sequence shown here is derived from an EMBL/GenBank/DDBJ whole genome shotgun (WGS) entry which is preliminary data.</text>
</comment>
<dbReference type="RefSeq" id="WP_189629859.1">
    <property type="nucleotide sequence ID" value="NZ_BNAG01000002.1"/>
</dbReference>
<gene>
    <name evidence="2" type="ORF">GCM10011340_17630</name>
</gene>
<proteinExistence type="inferred from homology"/>
<protein>
    <recommendedName>
        <fullName evidence="4">Cell shape determination protein CcmA</fullName>
    </recommendedName>
</protein>
<dbReference type="Proteomes" id="UP000658258">
    <property type="component" value="Unassembled WGS sequence"/>
</dbReference>
<dbReference type="Pfam" id="PF04519">
    <property type="entry name" value="Bactofilin"/>
    <property type="match status" value="1"/>
</dbReference>
<reference evidence="3" key="1">
    <citation type="journal article" date="2019" name="Int. J. Syst. Evol. Microbiol.">
        <title>The Global Catalogue of Microorganisms (GCM) 10K type strain sequencing project: providing services to taxonomists for standard genome sequencing and annotation.</title>
        <authorList>
            <consortium name="The Broad Institute Genomics Platform"/>
            <consortium name="The Broad Institute Genome Sequencing Center for Infectious Disease"/>
            <person name="Wu L."/>
            <person name="Ma J."/>
        </authorList>
    </citation>
    <scope>NUCLEOTIDE SEQUENCE [LARGE SCALE GENOMIC DNA]</scope>
    <source>
        <strain evidence="3">CGMCC 1.15111</strain>
    </source>
</reference>
<dbReference type="PANTHER" id="PTHR35024:SF4">
    <property type="entry name" value="POLYMER-FORMING CYTOSKELETAL PROTEIN"/>
    <property type="match status" value="1"/>
</dbReference>
<evidence type="ECO:0008006" key="4">
    <source>
        <dbReference type="Google" id="ProtNLM"/>
    </source>
</evidence>
<evidence type="ECO:0000313" key="3">
    <source>
        <dbReference type="Proteomes" id="UP000658258"/>
    </source>
</evidence>
<comment type="similarity">
    <text evidence="1">Belongs to the bactofilin family.</text>
</comment>
<dbReference type="InterPro" id="IPR007607">
    <property type="entry name" value="BacA/B"/>
</dbReference>
<organism evidence="2 3">
    <name type="scientific">Roseivirga thermotolerans</name>
    <dbReference type="NCBI Taxonomy" id="1758176"/>
    <lineage>
        <taxon>Bacteria</taxon>
        <taxon>Pseudomonadati</taxon>
        <taxon>Bacteroidota</taxon>
        <taxon>Cytophagia</taxon>
        <taxon>Cytophagales</taxon>
        <taxon>Roseivirgaceae</taxon>
        <taxon>Roseivirga</taxon>
    </lineage>
</organism>